<evidence type="ECO:0000313" key="3">
    <source>
        <dbReference type="Proteomes" id="UP000241693"/>
    </source>
</evidence>
<accession>A0A2I6UGI0</accession>
<dbReference type="KEGG" id="vg:40236146"/>
<sequence>MSHTVDPHATQSTYPSHLPGNPSNRLDGPLSDAEEEALEDGHFVMQLFEFEATRFFESKTI</sequence>
<evidence type="ECO:0000256" key="1">
    <source>
        <dbReference type="SAM" id="MobiDB-lite"/>
    </source>
</evidence>
<dbReference type="RefSeq" id="YP_009639354.1">
    <property type="nucleotide sequence ID" value="NC_042349.1"/>
</dbReference>
<dbReference type="Proteomes" id="UP000241693">
    <property type="component" value="Segment"/>
</dbReference>
<feature type="compositionally biased region" description="Polar residues" evidence="1">
    <location>
        <begin position="1"/>
        <end position="15"/>
    </location>
</feature>
<evidence type="ECO:0000313" key="2">
    <source>
        <dbReference type="EMBL" id="AUO79017.1"/>
    </source>
</evidence>
<proteinExistence type="predicted"/>
<organism evidence="2 3">
    <name type="scientific">Salinibacter phage M8CC-19</name>
    <dbReference type="NCBI Taxonomy" id="2681613"/>
    <lineage>
        <taxon>Viruses</taxon>
        <taxon>Duplodnaviria</taxon>
        <taxon>Heunggongvirae</taxon>
        <taxon>Uroviricota</taxon>
        <taxon>Caudoviricetes</taxon>
        <taxon>Kryptosalinivirus</taxon>
        <taxon>Kryptosalinivirus M8CC19</taxon>
    </lineage>
</organism>
<name>A0A2I6UGI0_9CAUD</name>
<keyword evidence="3" id="KW-1185">Reference proteome</keyword>
<dbReference type="EMBL" id="MF580956">
    <property type="protein sequence ID" value="AUO79017.1"/>
    <property type="molecule type" value="Genomic_DNA"/>
</dbReference>
<reference evidence="2 3" key="1">
    <citation type="submission" date="2017-07" db="EMBL/GenBank/DDBJ databases">
        <title>Characterization of ecologically diverse viruses infecting co-occurring strains of cosmopolitan hyperhalophilic Bacteroidetes.</title>
        <authorList>
            <person name="Villamor J."/>
            <person name="Ramos-Barbero M.D."/>
            <person name="Gonzalez-Torres P."/>
            <person name="Gabaldon T."/>
            <person name="Rollesso-Mora R."/>
            <person name="Meseguer I."/>
            <person name="Martinez-Garcia M."/>
            <person name="Santos F."/>
            <person name="Anton J."/>
        </authorList>
    </citation>
    <scope>NUCLEOTIDE SEQUENCE [LARGE SCALE GENOMIC DNA]</scope>
</reference>
<dbReference type="GeneID" id="40236146"/>
<feature type="region of interest" description="Disordered" evidence="1">
    <location>
        <begin position="1"/>
        <end position="33"/>
    </location>
</feature>
<protein>
    <submittedName>
        <fullName evidence="2">Uncharacterized protein</fullName>
    </submittedName>
</protein>